<dbReference type="AlphaFoldDB" id="A0AA39V7U8"/>
<evidence type="ECO:0000256" key="5">
    <source>
        <dbReference type="ARBA" id="ARBA00023136"/>
    </source>
</evidence>
<evidence type="ECO:0000256" key="6">
    <source>
        <dbReference type="SAM" id="MobiDB-lite"/>
    </source>
</evidence>
<keyword evidence="8" id="KW-1185">Reference proteome</keyword>
<dbReference type="EMBL" id="JAFEKC020000001">
    <property type="protein sequence ID" value="KAK0517139.1"/>
    <property type="molecule type" value="Genomic_DNA"/>
</dbReference>
<keyword evidence="3" id="KW-0812">Transmembrane</keyword>
<gene>
    <name evidence="7" type="ORF">JMJ35_000294</name>
</gene>
<evidence type="ECO:0000256" key="1">
    <source>
        <dbReference type="ARBA" id="ARBA00004141"/>
    </source>
</evidence>
<evidence type="ECO:0000256" key="4">
    <source>
        <dbReference type="ARBA" id="ARBA00022989"/>
    </source>
</evidence>
<evidence type="ECO:0008006" key="9">
    <source>
        <dbReference type="Google" id="ProtNLM"/>
    </source>
</evidence>
<organism evidence="7 8">
    <name type="scientific">Cladonia borealis</name>
    <dbReference type="NCBI Taxonomy" id="184061"/>
    <lineage>
        <taxon>Eukaryota</taxon>
        <taxon>Fungi</taxon>
        <taxon>Dikarya</taxon>
        <taxon>Ascomycota</taxon>
        <taxon>Pezizomycotina</taxon>
        <taxon>Lecanoromycetes</taxon>
        <taxon>OSLEUM clade</taxon>
        <taxon>Lecanoromycetidae</taxon>
        <taxon>Lecanorales</taxon>
        <taxon>Lecanorineae</taxon>
        <taxon>Cladoniaceae</taxon>
        <taxon>Cladonia</taxon>
    </lineage>
</organism>
<comment type="subcellular location">
    <subcellularLocation>
        <location evidence="1">Membrane</location>
        <topology evidence="1">Multi-pass membrane protein</topology>
    </subcellularLocation>
</comment>
<accession>A0AA39V7U8</accession>
<keyword evidence="4" id="KW-1133">Transmembrane helix</keyword>
<dbReference type="InterPro" id="IPR009311">
    <property type="entry name" value="IFI6/IFI27-like"/>
</dbReference>
<dbReference type="Gene3D" id="1.10.510.10">
    <property type="entry name" value="Transferase(Phosphotransferase) domain 1"/>
    <property type="match status" value="1"/>
</dbReference>
<feature type="region of interest" description="Disordered" evidence="6">
    <location>
        <begin position="328"/>
        <end position="349"/>
    </location>
</feature>
<dbReference type="InterPro" id="IPR038213">
    <property type="entry name" value="IFI6/IFI27-like_sf"/>
</dbReference>
<dbReference type="SUPFAM" id="SSF56112">
    <property type="entry name" value="Protein kinase-like (PK-like)"/>
    <property type="match status" value="1"/>
</dbReference>
<proteinExistence type="inferred from homology"/>
<dbReference type="Gene3D" id="6.10.110.10">
    <property type="match status" value="1"/>
</dbReference>
<name>A0AA39V7U8_9LECA</name>
<evidence type="ECO:0000256" key="2">
    <source>
        <dbReference type="ARBA" id="ARBA00007262"/>
    </source>
</evidence>
<comment type="caution">
    <text evidence="7">The sequence shown here is derived from an EMBL/GenBank/DDBJ whole genome shotgun (WGS) entry which is preliminary data.</text>
</comment>
<sequence>MEDPGSMLCRVRVLTPNGSEEKPALLKPRDVPELTDQLRKTWVQDMQQFVMSSAEHQHIRPLDFQLYLSGTVEHRPISLPSLTSTTVYPPSYRIPPETIAELATEEKVQRSERFALGSLIYEIYAGEAAFEGLSEHEIQDRFRRAHFPAVTHIPLWLVILSCWSLEFANALQAMSAPRLPLEQSASRSKLQGLVRSAKSYVSAHPVRFGFQVTGAVVGLAATITLPVLGAAGFGSLGPVAGSSAAAWQASVGAVEAGSLFAWCQGAAMGGAAVNGIIAAGAAGGGVLLGSTALGTLMDEGINEGMDEAKKEELVNLFRSVCRKGEGEKKAEEDAELLRRNKRQQGLPML</sequence>
<keyword evidence="5" id="KW-0472">Membrane</keyword>
<reference evidence="7" key="1">
    <citation type="submission" date="2023-03" db="EMBL/GenBank/DDBJ databases">
        <title>Complete genome of Cladonia borealis.</title>
        <authorList>
            <person name="Park H."/>
        </authorList>
    </citation>
    <scope>NUCLEOTIDE SEQUENCE</scope>
    <source>
        <strain evidence="7">ANT050790</strain>
    </source>
</reference>
<evidence type="ECO:0000256" key="3">
    <source>
        <dbReference type="ARBA" id="ARBA00022692"/>
    </source>
</evidence>
<dbReference type="PANTHER" id="PTHR16932">
    <property type="entry name" value="INTERFERON ALPHA-INDUCIBLE PROTEIN 27"/>
    <property type="match status" value="1"/>
</dbReference>
<dbReference type="Proteomes" id="UP001166286">
    <property type="component" value="Unassembled WGS sequence"/>
</dbReference>
<feature type="compositionally biased region" description="Basic and acidic residues" evidence="6">
    <location>
        <begin position="328"/>
        <end position="338"/>
    </location>
</feature>
<comment type="similarity">
    <text evidence="2">Belongs to the IFI6/IFI27 family.</text>
</comment>
<dbReference type="PANTHER" id="PTHR16932:SF18">
    <property type="entry name" value="INTERFERON, ALPHA-INDUCIBLE PROTEIN 27-LIKE 2"/>
    <property type="match status" value="1"/>
</dbReference>
<dbReference type="InterPro" id="IPR011009">
    <property type="entry name" value="Kinase-like_dom_sf"/>
</dbReference>
<dbReference type="GO" id="GO:0016020">
    <property type="term" value="C:membrane"/>
    <property type="evidence" value="ECO:0007669"/>
    <property type="project" value="UniProtKB-SubCell"/>
</dbReference>
<evidence type="ECO:0000313" key="8">
    <source>
        <dbReference type="Proteomes" id="UP001166286"/>
    </source>
</evidence>
<protein>
    <recommendedName>
        <fullName evidence="9">Protein kinase domain-containing protein</fullName>
    </recommendedName>
</protein>
<evidence type="ECO:0000313" key="7">
    <source>
        <dbReference type="EMBL" id="KAK0517139.1"/>
    </source>
</evidence>